<dbReference type="SMART" id="SM00696">
    <property type="entry name" value="DM9"/>
    <property type="match status" value="2"/>
</dbReference>
<keyword evidence="2" id="KW-1185">Reference proteome</keyword>
<name>A0A6L2PBX3_COPFO</name>
<accession>A0A6L2PBX3</accession>
<dbReference type="AlphaFoldDB" id="A0A6L2PBX3"/>
<dbReference type="Pfam" id="PF11901">
    <property type="entry name" value="DM9"/>
    <property type="match status" value="1"/>
</dbReference>
<sequence length="131" mass="14450">FYWKPCKNGAVPQDSIIGGRDKDGTDLYVGRAFYEGDMLPAKIVPSHGCAFVCYNGKEYRVMQYEVLVGTNLVWQNSSDGKIPPDAVEVGETAKREKLYAGRVLHDGTLTLGKVSLCSNHRISGPKPNHHI</sequence>
<feature type="non-terminal residue" evidence="1">
    <location>
        <position position="1"/>
    </location>
</feature>
<organism evidence="1 2">
    <name type="scientific">Coptotermes formosanus</name>
    <name type="common">Formosan subterranean termite</name>
    <dbReference type="NCBI Taxonomy" id="36987"/>
    <lineage>
        <taxon>Eukaryota</taxon>
        <taxon>Metazoa</taxon>
        <taxon>Ecdysozoa</taxon>
        <taxon>Arthropoda</taxon>
        <taxon>Hexapoda</taxon>
        <taxon>Insecta</taxon>
        <taxon>Pterygota</taxon>
        <taxon>Neoptera</taxon>
        <taxon>Polyneoptera</taxon>
        <taxon>Dictyoptera</taxon>
        <taxon>Blattodea</taxon>
        <taxon>Blattoidea</taxon>
        <taxon>Termitoidae</taxon>
        <taxon>Rhinotermitidae</taxon>
        <taxon>Coptotermes</taxon>
    </lineage>
</organism>
<evidence type="ECO:0000313" key="1">
    <source>
        <dbReference type="EMBL" id="GFG30023.1"/>
    </source>
</evidence>
<dbReference type="PANTHER" id="PTHR31649">
    <property type="entry name" value="AGAP009604-PA"/>
    <property type="match status" value="1"/>
</dbReference>
<dbReference type="EMBL" id="BLKM01000192">
    <property type="protein sequence ID" value="GFG30023.1"/>
    <property type="molecule type" value="Genomic_DNA"/>
</dbReference>
<comment type="caution">
    <text evidence="1">The sequence shown here is derived from an EMBL/GenBank/DDBJ whole genome shotgun (WGS) entry which is preliminary data.</text>
</comment>
<dbReference type="Proteomes" id="UP000502823">
    <property type="component" value="Unassembled WGS sequence"/>
</dbReference>
<dbReference type="InterPro" id="IPR006616">
    <property type="entry name" value="DM9_repeat"/>
</dbReference>
<dbReference type="OrthoDB" id="1925699at2759"/>
<gene>
    <name evidence="1" type="ORF">Cfor_00614</name>
</gene>
<proteinExistence type="predicted"/>
<evidence type="ECO:0000313" key="2">
    <source>
        <dbReference type="Proteomes" id="UP000502823"/>
    </source>
</evidence>
<dbReference type="PANTHER" id="PTHR31649:SF10">
    <property type="entry name" value="IP19903P-RELATED"/>
    <property type="match status" value="1"/>
</dbReference>
<reference evidence="2" key="1">
    <citation type="submission" date="2020-01" db="EMBL/GenBank/DDBJ databases">
        <title>Draft genome sequence of the Termite Coptotermes fromosanus.</title>
        <authorList>
            <person name="Itakura S."/>
            <person name="Yosikawa Y."/>
            <person name="Umezawa K."/>
        </authorList>
    </citation>
    <scope>NUCLEOTIDE SEQUENCE [LARGE SCALE GENOMIC DNA]</scope>
</reference>
<protein>
    <submittedName>
        <fullName evidence="1">Uncharacterized protein</fullName>
    </submittedName>
</protein>
<dbReference type="InParanoid" id="A0A6L2PBX3"/>